<name>A0A409W9L8_9AGAR</name>
<evidence type="ECO:0000259" key="2">
    <source>
        <dbReference type="Pfam" id="PF01926"/>
    </source>
</evidence>
<dbReference type="InterPro" id="IPR006073">
    <property type="entry name" value="GTP-bd"/>
</dbReference>
<dbReference type="Gene3D" id="3.40.50.300">
    <property type="entry name" value="P-loop containing nucleotide triphosphate hydrolases"/>
    <property type="match status" value="1"/>
</dbReference>
<dbReference type="EMBL" id="NHTK01005694">
    <property type="protein sequence ID" value="PPQ75189.1"/>
    <property type="molecule type" value="Genomic_DNA"/>
</dbReference>
<feature type="coiled-coil region" evidence="1">
    <location>
        <begin position="275"/>
        <end position="302"/>
    </location>
</feature>
<dbReference type="STRING" id="181874.A0A409W9L8"/>
<reference evidence="3 4" key="1">
    <citation type="journal article" date="2018" name="Evol. Lett.">
        <title>Horizontal gene cluster transfer increased hallucinogenic mushroom diversity.</title>
        <authorList>
            <person name="Reynolds H.T."/>
            <person name="Vijayakumar V."/>
            <person name="Gluck-Thaler E."/>
            <person name="Korotkin H.B."/>
            <person name="Matheny P.B."/>
            <person name="Slot J.C."/>
        </authorList>
    </citation>
    <scope>NUCLEOTIDE SEQUENCE [LARGE SCALE GENOMIC DNA]</scope>
    <source>
        <strain evidence="3 4">2629</strain>
    </source>
</reference>
<evidence type="ECO:0000256" key="1">
    <source>
        <dbReference type="SAM" id="Coils"/>
    </source>
</evidence>
<dbReference type="InterPro" id="IPR027417">
    <property type="entry name" value="P-loop_NTPase"/>
</dbReference>
<dbReference type="SUPFAM" id="SSF52540">
    <property type="entry name" value="P-loop containing nucleoside triphosphate hydrolases"/>
    <property type="match status" value="1"/>
</dbReference>
<keyword evidence="1" id="KW-0175">Coiled coil</keyword>
<dbReference type="InParanoid" id="A0A409W9L8"/>
<protein>
    <recommendedName>
        <fullName evidence="2">G domain-containing protein</fullName>
    </recommendedName>
</protein>
<accession>A0A409W9L8</accession>
<evidence type="ECO:0000313" key="4">
    <source>
        <dbReference type="Proteomes" id="UP000284842"/>
    </source>
</evidence>
<dbReference type="Proteomes" id="UP000284842">
    <property type="component" value="Unassembled WGS sequence"/>
</dbReference>
<dbReference type="GO" id="GO:0005525">
    <property type="term" value="F:GTP binding"/>
    <property type="evidence" value="ECO:0007669"/>
    <property type="project" value="InterPro"/>
</dbReference>
<feature type="domain" description="G" evidence="2">
    <location>
        <begin position="28"/>
        <end position="101"/>
    </location>
</feature>
<gene>
    <name evidence="3" type="ORF">CVT24_010129</name>
</gene>
<comment type="caution">
    <text evidence="3">The sequence shown here is derived from an EMBL/GenBank/DDBJ whole genome shotgun (WGS) entry which is preliminary data.</text>
</comment>
<keyword evidence="4" id="KW-1185">Reference proteome</keyword>
<dbReference type="AlphaFoldDB" id="A0A409W9L8"/>
<organism evidence="3 4">
    <name type="scientific">Panaeolus cyanescens</name>
    <dbReference type="NCBI Taxonomy" id="181874"/>
    <lineage>
        <taxon>Eukaryota</taxon>
        <taxon>Fungi</taxon>
        <taxon>Dikarya</taxon>
        <taxon>Basidiomycota</taxon>
        <taxon>Agaricomycotina</taxon>
        <taxon>Agaricomycetes</taxon>
        <taxon>Agaricomycetidae</taxon>
        <taxon>Agaricales</taxon>
        <taxon>Agaricineae</taxon>
        <taxon>Galeropsidaceae</taxon>
        <taxon>Panaeolus</taxon>
    </lineage>
</organism>
<sequence>MMNTSQLWSPDEDGPVTADKAPWDGVQIFLLGTTGSGKSTFLECLCAEQNLSIAKDTLDSVTHEVTGYFLNNVWWQKAQPYPIVIVDTPGFGDNRMSEARAVAKLRKWIKKNPTRHHYHVLYFERITDTRMSGSKKTALEIFQDIVGAHAAKSVVFVTTMWDQIYNAEQEDRAFLRFDQLRSQHLATFRKNFLNDGARILDFDGDQKSANQILAFTMETTQHQPIALQVQNLETGKWGVRIKHFAQWKDDFGDHVGQPLGQPNLPPTRPYTILVHAKLMERIEQLKERIRILDLDLRQDDARNDTELTKELEEMRRDVVIQLSALERI</sequence>
<dbReference type="Pfam" id="PF01926">
    <property type="entry name" value="MMR_HSR1"/>
    <property type="match status" value="1"/>
</dbReference>
<dbReference type="CDD" id="cd00882">
    <property type="entry name" value="Ras_like_GTPase"/>
    <property type="match status" value="1"/>
</dbReference>
<dbReference type="OrthoDB" id="3255035at2759"/>
<evidence type="ECO:0000313" key="3">
    <source>
        <dbReference type="EMBL" id="PPQ75189.1"/>
    </source>
</evidence>
<proteinExistence type="predicted"/>